<sequence length="254" mass="30366">MSVTAGVSDTIIALREKLRGKIGQTKVKRYWPGKAPVWAKEDEEDVMIHKVVVLDCTDDPRLRRLAQARTENREEVRADHRRIRQAEIIYTDQEKELRNQESKDGEQDEERRRRIREKNLKRPHEEATDEDEDEYETGDSEEDEIHIITMIKPFFVLKGKRDTIAERKELEAKEKALKELAKRKLEMRKLETKQIVVEEVKKDEEIWKKMVFEDVGDVEIDDELNEAEEYEVWRTREIARIKRERDPKEAMLRV</sequence>
<organism evidence="4 5">
    <name type="scientific">Cardamine amara subsp. amara</name>
    <dbReference type="NCBI Taxonomy" id="228776"/>
    <lineage>
        <taxon>Eukaryota</taxon>
        <taxon>Viridiplantae</taxon>
        <taxon>Streptophyta</taxon>
        <taxon>Embryophyta</taxon>
        <taxon>Tracheophyta</taxon>
        <taxon>Spermatophyta</taxon>
        <taxon>Magnoliopsida</taxon>
        <taxon>eudicotyledons</taxon>
        <taxon>Gunneridae</taxon>
        <taxon>Pentapetalae</taxon>
        <taxon>rosids</taxon>
        <taxon>malvids</taxon>
        <taxon>Brassicales</taxon>
        <taxon>Brassicaceae</taxon>
        <taxon>Cardamineae</taxon>
        <taxon>Cardamine</taxon>
    </lineage>
</organism>
<dbReference type="AlphaFoldDB" id="A0ABD1AYG4"/>
<evidence type="ECO:0000313" key="4">
    <source>
        <dbReference type="EMBL" id="KAL1206715.1"/>
    </source>
</evidence>
<feature type="compositionally biased region" description="Basic and acidic residues" evidence="2">
    <location>
        <begin position="94"/>
        <end position="126"/>
    </location>
</feature>
<dbReference type="PANTHER" id="PTHR15327">
    <property type="entry name" value="MICROFIBRIL-ASSOCIATED PROTEIN"/>
    <property type="match status" value="1"/>
</dbReference>
<evidence type="ECO:0000313" key="5">
    <source>
        <dbReference type="Proteomes" id="UP001558713"/>
    </source>
</evidence>
<proteinExistence type="predicted"/>
<evidence type="ECO:0000259" key="3">
    <source>
        <dbReference type="Pfam" id="PF06991"/>
    </source>
</evidence>
<dbReference type="InterPro" id="IPR009730">
    <property type="entry name" value="MFAP1_C"/>
</dbReference>
<feature type="compositionally biased region" description="Acidic residues" evidence="2">
    <location>
        <begin position="127"/>
        <end position="142"/>
    </location>
</feature>
<dbReference type="Pfam" id="PF06991">
    <property type="entry name" value="MFAP1"/>
    <property type="match status" value="1"/>
</dbReference>
<evidence type="ECO:0000256" key="1">
    <source>
        <dbReference type="SAM" id="Coils"/>
    </source>
</evidence>
<reference evidence="4 5" key="1">
    <citation type="submission" date="2024-04" db="EMBL/GenBank/DDBJ databases">
        <title>Genome assembly C_amara_ONT_v2.</title>
        <authorList>
            <person name="Yant L."/>
            <person name="Moore C."/>
            <person name="Slenker M."/>
        </authorList>
    </citation>
    <scope>NUCLEOTIDE SEQUENCE [LARGE SCALE GENOMIC DNA]</scope>
    <source>
        <tissue evidence="4">Leaf</tissue>
    </source>
</reference>
<gene>
    <name evidence="4" type="ORF">V5N11_027274</name>
</gene>
<keyword evidence="1" id="KW-0175">Coiled coil</keyword>
<dbReference type="EMBL" id="JBANAX010000497">
    <property type="protein sequence ID" value="KAL1206715.1"/>
    <property type="molecule type" value="Genomic_DNA"/>
</dbReference>
<feature type="domain" description="Micro-fibrillar-associated protein 1 C-terminal" evidence="3">
    <location>
        <begin position="140"/>
        <end position="251"/>
    </location>
</feature>
<accession>A0ABD1AYG4</accession>
<comment type="caution">
    <text evidence="4">The sequence shown here is derived from an EMBL/GenBank/DDBJ whole genome shotgun (WGS) entry which is preliminary data.</text>
</comment>
<feature type="region of interest" description="Disordered" evidence="2">
    <location>
        <begin position="94"/>
        <end position="142"/>
    </location>
</feature>
<dbReference type="Proteomes" id="UP001558713">
    <property type="component" value="Unassembled WGS sequence"/>
</dbReference>
<feature type="coiled-coil region" evidence="1">
    <location>
        <begin position="160"/>
        <end position="193"/>
    </location>
</feature>
<dbReference type="InterPro" id="IPR033194">
    <property type="entry name" value="MFAP1"/>
</dbReference>
<evidence type="ECO:0000256" key="2">
    <source>
        <dbReference type="SAM" id="MobiDB-lite"/>
    </source>
</evidence>
<name>A0ABD1AYG4_CARAN</name>
<protein>
    <recommendedName>
        <fullName evidence="3">Micro-fibrillar-associated protein 1 C-terminal domain-containing protein</fullName>
    </recommendedName>
</protein>
<keyword evidence="5" id="KW-1185">Reference proteome</keyword>